<gene>
    <name evidence="1" type="ORF">CPELLU_LOCUS4866</name>
</gene>
<proteinExistence type="predicted"/>
<sequence length="106" mass="12661">MASNIELLRTVLETHAINKRDFFSNFDIYYPESFFQIFGNTFSEKDIKEAIKQLQNEEESNGINGEIVFNENDRKLSLFKCSYTMLTDFFLKLWKTKMCIYLKYIP</sequence>
<dbReference type="Proteomes" id="UP000789759">
    <property type="component" value="Unassembled WGS sequence"/>
</dbReference>
<comment type="caution">
    <text evidence="1">The sequence shown here is derived from an EMBL/GenBank/DDBJ whole genome shotgun (WGS) entry which is preliminary data.</text>
</comment>
<evidence type="ECO:0000313" key="2">
    <source>
        <dbReference type="Proteomes" id="UP000789759"/>
    </source>
</evidence>
<reference evidence="1" key="1">
    <citation type="submission" date="2021-06" db="EMBL/GenBank/DDBJ databases">
        <authorList>
            <person name="Kallberg Y."/>
            <person name="Tangrot J."/>
            <person name="Rosling A."/>
        </authorList>
    </citation>
    <scope>NUCLEOTIDE SEQUENCE</scope>
    <source>
        <strain evidence="1">FL966</strain>
    </source>
</reference>
<accession>A0A9N9FS16</accession>
<dbReference type="EMBL" id="CAJVQA010002637">
    <property type="protein sequence ID" value="CAG8553546.1"/>
    <property type="molecule type" value="Genomic_DNA"/>
</dbReference>
<dbReference type="OrthoDB" id="2420613at2759"/>
<organism evidence="1 2">
    <name type="scientific">Cetraspora pellucida</name>
    <dbReference type="NCBI Taxonomy" id="1433469"/>
    <lineage>
        <taxon>Eukaryota</taxon>
        <taxon>Fungi</taxon>
        <taxon>Fungi incertae sedis</taxon>
        <taxon>Mucoromycota</taxon>
        <taxon>Glomeromycotina</taxon>
        <taxon>Glomeromycetes</taxon>
        <taxon>Diversisporales</taxon>
        <taxon>Gigasporaceae</taxon>
        <taxon>Cetraspora</taxon>
    </lineage>
</organism>
<evidence type="ECO:0000313" key="1">
    <source>
        <dbReference type="EMBL" id="CAG8553546.1"/>
    </source>
</evidence>
<dbReference type="AlphaFoldDB" id="A0A9N9FS16"/>
<keyword evidence="2" id="KW-1185">Reference proteome</keyword>
<name>A0A9N9FS16_9GLOM</name>
<protein>
    <submittedName>
        <fullName evidence="1">5073_t:CDS:1</fullName>
    </submittedName>
</protein>